<sequence>MYTVDAPWPQRLWRPSAIDALKHCVDLIEGDARDGAKSFAVDQARKRIENDLFIPRVHRGGMLKSLTVKPEKMVRGSATEARLKCVCAELEDSYPAWVQQFVDDLDDSVAVKSAAVDGNALAWQMAAFLRSVGMSDEWIANFHNYHLRHNKEVMSLSETVRLARQASEAGSGWIFLVPIRRLRSFVVPAPPILRRPDFERRFNEVFPGVPIPENRGGLVIDVDTIDKYAAIDKVQFEMRRIIDRHRASRTSRRKLELGGEAWVFPGGWRTAVSLDVRPKVEVRELDALGGGGLFSRASEELEAALDLLTAADRTSPRAATIAVWAVLETLFADESDFGELAVVADRAADILTCLYVKDAFGRIARGHARGGVDELAEQLRGSGESAAALLVEEALPHQAMAVSATLGELACGRAKLLTATEVGQLRSQLAAVLRRLYDMRNQVVHSGRISPFGLDRTYEESTVLISALMDELLKQHRDARRSAREVAGRAAWLLERVIGQRATPASLSQISDS</sequence>
<name>X0QE31_RHOWR</name>
<reference evidence="1 2" key="1">
    <citation type="submission" date="2014-02" db="EMBL/GenBank/DDBJ databases">
        <title>Whole genome shotgun sequence of Rhodococcus wratislaviensis NBRC 100605.</title>
        <authorList>
            <person name="Hosoyama A."/>
            <person name="Tsuchikane K."/>
            <person name="Yoshida I."/>
            <person name="Ohji S."/>
            <person name="Ichikawa N."/>
            <person name="Yamazoe A."/>
            <person name="Fujita N."/>
        </authorList>
    </citation>
    <scope>NUCLEOTIDE SEQUENCE [LARGE SCALE GENOMIC DNA]</scope>
    <source>
        <strain evidence="1 2">NBRC 100605</strain>
    </source>
</reference>
<protein>
    <recommendedName>
        <fullName evidence="3">Apea-like HEPN domain-containing protein</fullName>
    </recommendedName>
</protein>
<evidence type="ECO:0000313" key="2">
    <source>
        <dbReference type="Proteomes" id="UP000019491"/>
    </source>
</evidence>
<dbReference type="AlphaFoldDB" id="X0QE31"/>
<dbReference type="EMBL" id="BAWF01000069">
    <property type="protein sequence ID" value="GAF49156.1"/>
    <property type="molecule type" value="Genomic_DNA"/>
</dbReference>
<evidence type="ECO:0000313" key="1">
    <source>
        <dbReference type="EMBL" id="GAF49156.1"/>
    </source>
</evidence>
<proteinExistence type="predicted"/>
<keyword evidence="2" id="KW-1185">Reference proteome</keyword>
<gene>
    <name evidence="1" type="ORF">RW1_069_00240</name>
</gene>
<dbReference type="Proteomes" id="UP000019491">
    <property type="component" value="Unassembled WGS sequence"/>
</dbReference>
<evidence type="ECO:0008006" key="3">
    <source>
        <dbReference type="Google" id="ProtNLM"/>
    </source>
</evidence>
<accession>X0QE31</accession>
<organism evidence="1 2">
    <name type="scientific">Rhodococcus wratislaviensis NBRC 100605</name>
    <dbReference type="NCBI Taxonomy" id="1219028"/>
    <lineage>
        <taxon>Bacteria</taxon>
        <taxon>Bacillati</taxon>
        <taxon>Actinomycetota</taxon>
        <taxon>Actinomycetes</taxon>
        <taxon>Mycobacteriales</taxon>
        <taxon>Nocardiaceae</taxon>
        <taxon>Rhodococcus</taxon>
    </lineage>
</organism>
<comment type="caution">
    <text evidence="1">The sequence shown here is derived from an EMBL/GenBank/DDBJ whole genome shotgun (WGS) entry which is preliminary data.</text>
</comment>